<dbReference type="OrthoDB" id="9785951at2"/>
<dbReference type="RefSeq" id="WP_116495963.1">
    <property type="nucleotide sequence ID" value="NZ_QENZ01000003.1"/>
</dbReference>
<sequence length="165" mass="18975">MQKIGLLSDTHSYLDPQLKEFFAPCDEIWHAGDVGSIEVINQLEQWKPLRCVYGNIDDHKLRAEFPEIQFFYCEKVKVLMIHIGGKPKAYRASALAAIGEFRPQLFICGHSHILKVEYDKEYEMLFVNPGASGKHGFHHVRTAVRFTIENENIKDFEIIELGVRG</sequence>
<evidence type="ECO:0000259" key="3">
    <source>
        <dbReference type="Pfam" id="PF12850"/>
    </source>
</evidence>
<evidence type="ECO:0000256" key="2">
    <source>
        <dbReference type="RuleBase" id="RU362039"/>
    </source>
</evidence>
<dbReference type="Pfam" id="PF12850">
    <property type="entry name" value="Metallophos_2"/>
    <property type="match status" value="1"/>
</dbReference>
<evidence type="ECO:0000256" key="1">
    <source>
        <dbReference type="ARBA" id="ARBA00008950"/>
    </source>
</evidence>
<evidence type="ECO:0000313" key="5">
    <source>
        <dbReference type="Proteomes" id="UP000251835"/>
    </source>
</evidence>
<dbReference type="Gene3D" id="3.60.21.10">
    <property type="match status" value="1"/>
</dbReference>
<comment type="caution">
    <text evidence="4">The sequence shown here is derived from an EMBL/GenBank/DDBJ whole genome shotgun (WGS) entry which is preliminary data.</text>
</comment>
<organism evidence="4 5">
    <name type="scientific">Balneicella halophila</name>
    <dbReference type="NCBI Taxonomy" id="1537566"/>
    <lineage>
        <taxon>Bacteria</taxon>
        <taxon>Pseudomonadati</taxon>
        <taxon>Bacteroidota</taxon>
        <taxon>Bacteroidia</taxon>
        <taxon>Bacteroidales</taxon>
        <taxon>Balneicellaceae</taxon>
        <taxon>Balneicella</taxon>
    </lineage>
</organism>
<comment type="cofactor">
    <cofactor evidence="2">
        <name>a divalent metal cation</name>
        <dbReference type="ChEBI" id="CHEBI:60240"/>
    </cofactor>
</comment>
<dbReference type="InterPro" id="IPR024654">
    <property type="entry name" value="Calcineurin-like_PHP_lpxH"/>
</dbReference>
<dbReference type="EC" id="3.1.4.-" evidence="2"/>
<keyword evidence="5" id="KW-1185">Reference proteome</keyword>
<dbReference type="InterPro" id="IPR000979">
    <property type="entry name" value="Phosphodiesterase_MJ0936/Vps29"/>
</dbReference>
<feature type="domain" description="Calcineurin-like phosphoesterase" evidence="3">
    <location>
        <begin position="3"/>
        <end position="150"/>
    </location>
</feature>
<dbReference type="AlphaFoldDB" id="A0A7L4URM8"/>
<dbReference type="SUPFAM" id="SSF56300">
    <property type="entry name" value="Metallo-dependent phosphatases"/>
    <property type="match status" value="1"/>
</dbReference>
<dbReference type="PANTHER" id="PTHR11124">
    <property type="entry name" value="VACUOLAR SORTING PROTEIN VPS29"/>
    <property type="match status" value="1"/>
</dbReference>
<proteinExistence type="inferred from homology"/>
<keyword evidence="2" id="KW-0479">Metal-binding</keyword>
<dbReference type="GO" id="GO:0016787">
    <property type="term" value="F:hydrolase activity"/>
    <property type="evidence" value="ECO:0007669"/>
    <property type="project" value="UniProtKB-UniRule"/>
</dbReference>
<evidence type="ECO:0000313" key="4">
    <source>
        <dbReference type="EMBL" id="PVX52428.1"/>
    </source>
</evidence>
<accession>A0A7L4URM8</accession>
<gene>
    <name evidence="4" type="ORF">C7377_0742</name>
</gene>
<dbReference type="InterPro" id="IPR029052">
    <property type="entry name" value="Metallo-depent_PP-like"/>
</dbReference>
<name>A0A7L4URM8_BALHA</name>
<dbReference type="EMBL" id="QENZ01000003">
    <property type="protein sequence ID" value="PVX52428.1"/>
    <property type="molecule type" value="Genomic_DNA"/>
</dbReference>
<reference evidence="4 5" key="1">
    <citation type="submission" date="2018-05" db="EMBL/GenBank/DDBJ databases">
        <title>Genomic Encyclopedia of Type Strains, Phase IV (KMG-IV): sequencing the most valuable type-strain genomes for metagenomic binning, comparative biology and taxonomic classification.</title>
        <authorList>
            <person name="Goeker M."/>
        </authorList>
    </citation>
    <scope>NUCLEOTIDE SEQUENCE [LARGE SCALE GENOMIC DNA]</scope>
    <source>
        <strain evidence="4 5">DSM 28579</strain>
    </source>
</reference>
<protein>
    <recommendedName>
        <fullName evidence="2">Phosphoesterase</fullName>
        <ecNumber evidence="2">3.1.4.-</ecNumber>
    </recommendedName>
</protein>
<dbReference type="NCBIfam" id="TIGR00040">
    <property type="entry name" value="yfcE"/>
    <property type="match status" value="1"/>
</dbReference>
<comment type="similarity">
    <text evidence="1 2">Belongs to the metallophosphoesterase superfamily. YfcE family.</text>
</comment>
<dbReference type="GO" id="GO:0046872">
    <property type="term" value="F:metal ion binding"/>
    <property type="evidence" value="ECO:0007669"/>
    <property type="project" value="UniProtKB-KW"/>
</dbReference>
<dbReference type="Proteomes" id="UP000251835">
    <property type="component" value="Unassembled WGS sequence"/>
</dbReference>